<dbReference type="CDD" id="cd04301">
    <property type="entry name" value="NAT_SF"/>
    <property type="match status" value="1"/>
</dbReference>
<dbReference type="Pfam" id="PF00583">
    <property type="entry name" value="Acetyltransf_1"/>
    <property type="match status" value="1"/>
</dbReference>
<dbReference type="HOGENOM" id="CLU_057213_0_0_1"/>
<reference evidence="2 3" key="1">
    <citation type="journal article" date="2011" name="Science">
        <title>The Selaginella genome identifies genetic changes associated with the evolution of vascular plants.</title>
        <authorList>
            <person name="Banks J.A."/>
            <person name="Nishiyama T."/>
            <person name="Hasebe M."/>
            <person name="Bowman J.L."/>
            <person name="Gribskov M."/>
            <person name="dePamphilis C."/>
            <person name="Albert V.A."/>
            <person name="Aono N."/>
            <person name="Aoyama T."/>
            <person name="Ambrose B.A."/>
            <person name="Ashton N.W."/>
            <person name="Axtell M.J."/>
            <person name="Barker E."/>
            <person name="Barker M.S."/>
            <person name="Bennetzen J.L."/>
            <person name="Bonawitz N.D."/>
            <person name="Chapple C."/>
            <person name="Cheng C."/>
            <person name="Correa L.G."/>
            <person name="Dacre M."/>
            <person name="DeBarry J."/>
            <person name="Dreyer I."/>
            <person name="Elias M."/>
            <person name="Engstrom E.M."/>
            <person name="Estelle M."/>
            <person name="Feng L."/>
            <person name="Finet C."/>
            <person name="Floyd S.K."/>
            <person name="Frommer W.B."/>
            <person name="Fujita T."/>
            <person name="Gramzow L."/>
            <person name="Gutensohn M."/>
            <person name="Harholt J."/>
            <person name="Hattori M."/>
            <person name="Heyl A."/>
            <person name="Hirai T."/>
            <person name="Hiwatashi Y."/>
            <person name="Ishikawa M."/>
            <person name="Iwata M."/>
            <person name="Karol K.G."/>
            <person name="Koehler B."/>
            <person name="Kolukisaoglu U."/>
            <person name="Kubo M."/>
            <person name="Kurata T."/>
            <person name="Lalonde S."/>
            <person name="Li K."/>
            <person name="Li Y."/>
            <person name="Litt A."/>
            <person name="Lyons E."/>
            <person name="Manning G."/>
            <person name="Maruyama T."/>
            <person name="Michael T.P."/>
            <person name="Mikami K."/>
            <person name="Miyazaki S."/>
            <person name="Morinaga S."/>
            <person name="Murata T."/>
            <person name="Mueller-Roeber B."/>
            <person name="Nelson D.R."/>
            <person name="Obara M."/>
            <person name="Oguri Y."/>
            <person name="Olmstead R.G."/>
            <person name="Onodera N."/>
            <person name="Petersen B.L."/>
            <person name="Pils B."/>
            <person name="Prigge M."/>
            <person name="Rensing S.A."/>
            <person name="Riano-Pachon D.M."/>
            <person name="Roberts A.W."/>
            <person name="Sato Y."/>
            <person name="Scheller H.V."/>
            <person name="Schulz B."/>
            <person name="Schulz C."/>
            <person name="Shakirov E.V."/>
            <person name="Shibagaki N."/>
            <person name="Shinohara N."/>
            <person name="Shippen D.E."/>
            <person name="Soerensen I."/>
            <person name="Sotooka R."/>
            <person name="Sugimoto N."/>
            <person name="Sugita M."/>
            <person name="Sumikawa N."/>
            <person name="Tanurdzic M."/>
            <person name="Theissen G."/>
            <person name="Ulvskov P."/>
            <person name="Wakazuki S."/>
            <person name="Weng J.K."/>
            <person name="Willats W.W."/>
            <person name="Wipf D."/>
            <person name="Wolf P.G."/>
            <person name="Yang L."/>
            <person name="Zimmer A.D."/>
            <person name="Zhu Q."/>
            <person name="Mitros T."/>
            <person name="Hellsten U."/>
            <person name="Loque D."/>
            <person name="Otillar R."/>
            <person name="Salamov A."/>
            <person name="Schmutz J."/>
            <person name="Shapiro H."/>
            <person name="Lindquist E."/>
            <person name="Lucas S."/>
            <person name="Rokhsar D."/>
            <person name="Grigoriev I.V."/>
        </authorList>
    </citation>
    <scope>NUCLEOTIDE SEQUENCE [LARGE SCALE GENOMIC DNA]</scope>
</reference>
<accession>D8RBT0</accession>
<evidence type="ECO:0000313" key="2">
    <source>
        <dbReference type="EMBL" id="EFJ30840.1"/>
    </source>
</evidence>
<dbReference type="KEGG" id="smo:SELMODRAFT_231183"/>
<dbReference type="FunCoup" id="D8RBT0">
    <property type="interactions" value="339"/>
</dbReference>
<evidence type="ECO:0000313" key="3">
    <source>
        <dbReference type="Proteomes" id="UP000001514"/>
    </source>
</evidence>
<dbReference type="PANTHER" id="PTHR47370:SF10">
    <property type="entry name" value="N-ACETYLTRANSFERASE HLS1-RELATED"/>
    <property type="match status" value="1"/>
</dbReference>
<dbReference type="Proteomes" id="UP000001514">
    <property type="component" value="Unassembled WGS sequence"/>
</dbReference>
<dbReference type="OMA" id="RIEEWFR"/>
<proteinExistence type="predicted"/>
<keyword evidence="3" id="KW-1185">Reference proteome</keyword>
<dbReference type="GO" id="GO:0009734">
    <property type="term" value="P:auxin-activated signaling pathway"/>
    <property type="evidence" value="ECO:0000318"/>
    <property type="project" value="GO_Central"/>
</dbReference>
<dbReference type="PROSITE" id="PS51186">
    <property type="entry name" value="GNAT"/>
    <property type="match status" value="1"/>
</dbReference>
<protein>
    <submittedName>
        <fullName evidence="2">Uncharacterized protein HLS1-1</fullName>
    </submittedName>
</protein>
<dbReference type="InterPro" id="IPR052810">
    <property type="entry name" value="Plant_NAT"/>
</dbReference>
<dbReference type="GO" id="GO:0016747">
    <property type="term" value="F:acyltransferase activity, transferring groups other than amino-acyl groups"/>
    <property type="evidence" value="ECO:0007669"/>
    <property type="project" value="InterPro"/>
</dbReference>
<organism evidence="3">
    <name type="scientific">Selaginella moellendorffii</name>
    <name type="common">Spikemoss</name>
    <dbReference type="NCBI Taxonomy" id="88036"/>
    <lineage>
        <taxon>Eukaryota</taxon>
        <taxon>Viridiplantae</taxon>
        <taxon>Streptophyta</taxon>
        <taxon>Embryophyta</taxon>
        <taxon>Tracheophyta</taxon>
        <taxon>Lycopodiopsida</taxon>
        <taxon>Selaginellales</taxon>
        <taxon>Selaginellaceae</taxon>
        <taxon>Selaginella</taxon>
    </lineage>
</organism>
<name>D8RBT0_SELML</name>
<dbReference type="EMBL" id="GL377575">
    <property type="protein sequence ID" value="EFJ30840.1"/>
    <property type="molecule type" value="Genomic_DNA"/>
</dbReference>
<sequence>MELRVRKYDPLGDARRVEELERLCDAGPSGSMSLFADSMGDPLGRVRHFALYTMLVAEIGEEIVGVIRAGIKEMVCGRKRLSGGSGKESAIRARCAYILGLRVSPLHRRKGIGLALARRIEQWCRDKGAAYAYMMTEKSNVASSGLFVGKLQFRPVRSPSILVHPVFQHWESIPSHIRLTRLAPADAAEIYRCYSGATDFFPAADIDSIKLLEGVFSSWAVVSVWKTNEIFTLEVSGAPWRIRAAAAASRALDRALPWLRISSFPDVFQPFGIHFLFGIAGGGARSGELVAALCKNARNVARRNGCAVVAAEMGAADPLLGSVPHWKSLSTMDDLWCVKDLVGIKNTGATVTATPDSGENWMDLPMGSPVFVDPRDF</sequence>
<dbReference type="Gene3D" id="3.40.630.30">
    <property type="match status" value="1"/>
</dbReference>
<gene>
    <name evidence="2" type="primary">HLS1-1</name>
    <name evidence="2" type="ORF">SELMODRAFT_231183</name>
</gene>
<dbReference type="InParanoid" id="D8RBT0"/>
<dbReference type="InterPro" id="IPR016181">
    <property type="entry name" value="Acyl_CoA_acyltransferase"/>
</dbReference>
<dbReference type="InterPro" id="IPR000182">
    <property type="entry name" value="GNAT_dom"/>
</dbReference>
<dbReference type="AlphaFoldDB" id="D8RBT0"/>
<dbReference type="PANTHER" id="PTHR47370">
    <property type="entry name" value="ACYL-COA N-ACYLTRANSFERASES (NAT) SUPERFAMILY PROTEIN"/>
    <property type="match status" value="1"/>
</dbReference>
<dbReference type="Gramene" id="EFJ30840">
    <property type="protein sequence ID" value="EFJ30840"/>
    <property type="gene ID" value="SELMODRAFT_231183"/>
</dbReference>
<evidence type="ECO:0000259" key="1">
    <source>
        <dbReference type="PROSITE" id="PS51186"/>
    </source>
</evidence>
<feature type="domain" description="N-acetyltransferase" evidence="1">
    <location>
        <begin position="3"/>
        <end position="184"/>
    </location>
</feature>
<dbReference type="eggNOG" id="ENOG502QQCN">
    <property type="taxonomic scope" value="Eukaryota"/>
</dbReference>
<dbReference type="SUPFAM" id="SSF55729">
    <property type="entry name" value="Acyl-CoA N-acyltransferases (Nat)"/>
    <property type="match status" value="1"/>
</dbReference>